<dbReference type="AlphaFoldDB" id="A0AAD9GHT6"/>
<dbReference type="EMBL" id="JAHBMH010000024">
    <property type="protein sequence ID" value="KAK1938672.1"/>
    <property type="molecule type" value="Genomic_DNA"/>
</dbReference>
<keyword evidence="2" id="KW-0732">Signal</keyword>
<keyword evidence="4" id="KW-1185">Reference proteome</keyword>
<feature type="signal peptide" evidence="2">
    <location>
        <begin position="1"/>
        <end position="24"/>
    </location>
</feature>
<comment type="caution">
    <text evidence="3">The sequence shown here is derived from an EMBL/GenBank/DDBJ whole genome shotgun (WGS) entry which is preliminary data.</text>
</comment>
<keyword evidence="1" id="KW-1133">Transmembrane helix</keyword>
<feature type="chain" id="PRO_5042165859" evidence="2">
    <location>
        <begin position="25"/>
        <end position="427"/>
    </location>
</feature>
<feature type="transmembrane region" description="Helical" evidence="1">
    <location>
        <begin position="349"/>
        <end position="367"/>
    </location>
</feature>
<accession>A0AAD9GHT6</accession>
<feature type="transmembrane region" description="Helical" evidence="1">
    <location>
        <begin position="400"/>
        <end position="422"/>
    </location>
</feature>
<reference evidence="3" key="1">
    <citation type="journal article" date="2014" name="Nucleic Acids Res.">
        <title>The evolutionary dynamics of variant antigen genes in Babesia reveal a history of genomic innovation underlying host-parasite interaction.</title>
        <authorList>
            <person name="Jackson A.P."/>
            <person name="Otto T.D."/>
            <person name="Darby A."/>
            <person name="Ramaprasad A."/>
            <person name="Xia D."/>
            <person name="Echaide I.E."/>
            <person name="Farber M."/>
            <person name="Gahlot S."/>
            <person name="Gamble J."/>
            <person name="Gupta D."/>
            <person name="Gupta Y."/>
            <person name="Jackson L."/>
            <person name="Malandrin L."/>
            <person name="Malas T.B."/>
            <person name="Moussa E."/>
            <person name="Nair M."/>
            <person name="Reid A.J."/>
            <person name="Sanders M."/>
            <person name="Sharma J."/>
            <person name="Tracey A."/>
            <person name="Quail M.A."/>
            <person name="Weir W."/>
            <person name="Wastling J.M."/>
            <person name="Hall N."/>
            <person name="Willadsen P."/>
            <person name="Lingelbach K."/>
            <person name="Shiels B."/>
            <person name="Tait A."/>
            <person name="Berriman M."/>
            <person name="Allred D.R."/>
            <person name="Pain A."/>
        </authorList>
    </citation>
    <scope>NUCLEOTIDE SEQUENCE</scope>
    <source>
        <strain evidence="3">1802A</strain>
    </source>
</reference>
<reference evidence="3" key="2">
    <citation type="submission" date="2021-05" db="EMBL/GenBank/DDBJ databases">
        <authorList>
            <person name="Pain A."/>
        </authorList>
    </citation>
    <scope>NUCLEOTIDE SEQUENCE</scope>
    <source>
        <strain evidence="3">1802A</strain>
    </source>
</reference>
<organism evidence="3 4">
    <name type="scientific">Babesia divergens</name>
    <dbReference type="NCBI Taxonomy" id="32595"/>
    <lineage>
        <taxon>Eukaryota</taxon>
        <taxon>Sar</taxon>
        <taxon>Alveolata</taxon>
        <taxon>Apicomplexa</taxon>
        <taxon>Aconoidasida</taxon>
        <taxon>Piroplasmida</taxon>
        <taxon>Babesiidae</taxon>
        <taxon>Babesia</taxon>
    </lineage>
</organism>
<protein>
    <submittedName>
        <fullName evidence="3">Membrane protein</fullName>
    </submittedName>
</protein>
<evidence type="ECO:0000313" key="3">
    <source>
        <dbReference type="EMBL" id="KAK1938672.1"/>
    </source>
</evidence>
<name>A0AAD9GHT6_BABDI</name>
<keyword evidence="1" id="KW-0812">Transmembrane</keyword>
<keyword evidence="1" id="KW-0472">Membrane</keyword>
<gene>
    <name evidence="3" type="ORF">X943_003308</name>
</gene>
<evidence type="ECO:0000256" key="2">
    <source>
        <dbReference type="SAM" id="SignalP"/>
    </source>
</evidence>
<sequence>MGHIRLHVILIEILLIGILHDLNAAGECFDDALRTKALDIKAYKQKCLGRQTEGSALKCLLRKIARKCSEDSSPDKKTESGAFCVFAWLNTLPVLKANTAIINEIPDHLSSDEGPLHNNIGEHPMHSCMYYRVDYASHYSLLRQHPLGSGILHHSGSETWDEKLFPKTIKINASAAHTTPFAEKIEVKLHFVKGAKNTLTWILFYEPFQAAVQLKSKIRLRMRIDIMWPIRSRFYIAKVERIITAVVLRYRNKNVVNSRLRKYNLIGYNGNATQKSIALPFLYIEKGDFYRVISGTSLLDEDDFLASICDEKSDDENYTLKINVTQLLSNLIAFIKDNEKFYMEKAESFYVAEICVYNAVYSFYNIMGSMVSKQLWQQPARYMVTSVVQSIHLKRITFRLLKYFALATIMTIIFVGMTFRMLNVASP</sequence>
<evidence type="ECO:0000256" key="1">
    <source>
        <dbReference type="SAM" id="Phobius"/>
    </source>
</evidence>
<evidence type="ECO:0000313" key="4">
    <source>
        <dbReference type="Proteomes" id="UP001195914"/>
    </source>
</evidence>
<dbReference type="Proteomes" id="UP001195914">
    <property type="component" value="Unassembled WGS sequence"/>
</dbReference>
<proteinExistence type="predicted"/>